<keyword evidence="6 9" id="KW-0675">Receptor</keyword>
<evidence type="ECO:0000256" key="3">
    <source>
        <dbReference type="ARBA" id="ARBA00022692"/>
    </source>
</evidence>
<keyword evidence="7" id="KW-0325">Glycoprotein</keyword>
<reference evidence="9" key="1">
    <citation type="submission" date="2021-07" db="EMBL/GenBank/DDBJ databases">
        <authorList>
            <person name="Catto M.A."/>
            <person name="Jacobson A."/>
            <person name="Kennedy G."/>
            <person name="Labadie P."/>
            <person name="Hunt B.G."/>
            <person name="Srinivasan R."/>
        </authorList>
    </citation>
    <scope>NUCLEOTIDE SEQUENCE</scope>
    <source>
        <strain evidence="9">PL_HMW_Pooled</strain>
        <tissue evidence="9">Head</tissue>
    </source>
</reference>
<evidence type="ECO:0000256" key="7">
    <source>
        <dbReference type="ARBA" id="ARBA00023180"/>
    </source>
</evidence>
<evidence type="ECO:0000256" key="5">
    <source>
        <dbReference type="ARBA" id="ARBA00023136"/>
    </source>
</evidence>
<keyword evidence="10" id="KW-1185">Reference proteome</keyword>
<evidence type="ECO:0000313" key="10">
    <source>
        <dbReference type="Proteomes" id="UP001219518"/>
    </source>
</evidence>
<evidence type="ECO:0000313" key="9">
    <source>
        <dbReference type="EMBL" id="KAK3919424.1"/>
    </source>
</evidence>
<comment type="caution">
    <text evidence="9">The sequence shown here is derived from an EMBL/GenBank/DDBJ whole genome shotgun (WGS) entry which is preliminary data.</text>
</comment>
<dbReference type="AlphaFoldDB" id="A0AAE1HDM6"/>
<feature type="transmembrane region" description="Helical" evidence="8">
    <location>
        <begin position="580"/>
        <end position="600"/>
    </location>
</feature>
<evidence type="ECO:0000256" key="8">
    <source>
        <dbReference type="SAM" id="Phobius"/>
    </source>
</evidence>
<evidence type="ECO:0000256" key="2">
    <source>
        <dbReference type="ARBA" id="ARBA00022475"/>
    </source>
</evidence>
<evidence type="ECO:0000256" key="1">
    <source>
        <dbReference type="ARBA" id="ARBA00004651"/>
    </source>
</evidence>
<reference evidence="9" key="2">
    <citation type="journal article" date="2023" name="BMC Genomics">
        <title>Pest status, molecular evolution, and epigenetic factors derived from the genome assembly of Frankliniella fusca, a thysanopteran phytovirus vector.</title>
        <authorList>
            <person name="Catto M.A."/>
            <person name="Labadie P.E."/>
            <person name="Jacobson A.L."/>
            <person name="Kennedy G.G."/>
            <person name="Srinivasan R."/>
            <person name="Hunt B.G."/>
        </authorList>
    </citation>
    <scope>NUCLEOTIDE SEQUENCE</scope>
    <source>
        <strain evidence="9">PL_HMW_Pooled</strain>
    </source>
</reference>
<gene>
    <name evidence="9" type="ORF">KUF71_008551</name>
</gene>
<evidence type="ECO:0000256" key="6">
    <source>
        <dbReference type="ARBA" id="ARBA00023170"/>
    </source>
</evidence>
<accession>A0AAE1HDM6</accession>
<keyword evidence="5 8" id="KW-0472">Membrane</keyword>
<feature type="transmembrane region" description="Helical" evidence="8">
    <location>
        <begin position="399"/>
        <end position="419"/>
    </location>
</feature>
<keyword evidence="2" id="KW-1003">Cell membrane</keyword>
<protein>
    <submittedName>
        <fullName evidence="9">Glutamate receptor U1</fullName>
    </submittedName>
</protein>
<keyword evidence="3 8" id="KW-0812">Transmembrane</keyword>
<organism evidence="9 10">
    <name type="scientific">Frankliniella fusca</name>
    <dbReference type="NCBI Taxonomy" id="407009"/>
    <lineage>
        <taxon>Eukaryota</taxon>
        <taxon>Metazoa</taxon>
        <taxon>Ecdysozoa</taxon>
        <taxon>Arthropoda</taxon>
        <taxon>Hexapoda</taxon>
        <taxon>Insecta</taxon>
        <taxon>Pterygota</taxon>
        <taxon>Neoptera</taxon>
        <taxon>Paraneoptera</taxon>
        <taxon>Thysanoptera</taxon>
        <taxon>Terebrantia</taxon>
        <taxon>Thripoidea</taxon>
        <taxon>Thripidae</taxon>
        <taxon>Frankliniella</taxon>
    </lineage>
</organism>
<feature type="transmembrane region" description="Helical" evidence="8">
    <location>
        <begin position="342"/>
        <end position="364"/>
    </location>
</feature>
<dbReference type="Proteomes" id="UP001219518">
    <property type="component" value="Unassembled WGS sequence"/>
</dbReference>
<dbReference type="PANTHER" id="PTHR42643:SF24">
    <property type="entry name" value="IONOTROPIC RECEPTOR 60A"/>
    <property type="match status" value="1"/>
</dbReference>
<proteinExistence type="predicted"/>
<dbReference type="InterPro" id="IPR052192">
    <property type="entry name" value="Insect_Ionotropic_Sensory_Rcpt"/>
</dbReference>
<name>A0AAE1HDM6_9NEOP</name>
<comment type="subcellular location">
    <subcellularLocation>
        <location evidence="1">Cell membrane</location>
        <topology evidence="1">Multi-pass membrane protein</topology>
    </subcellularLocation>
</comment>
<sequence length="622" mass="67669">MQHLRVHIALLGTLGAGAVATLALALPPPPRMDAGRSRLPGDQCLTDLVSSILPADKKAYIQLYGDTSLAHSLVVDLARAEQTTFLVSPRDLLSEGAASVERLGLMPLNVVTSANVGELNRIITGKFRRMTIGVVVLRTWASSPGDLLSVAPPAFRSGFCYSTIYMVVTSSAGTTHLLKPTPNLCSAGWSAKELDRCGAAAEAEPSTAPWPWPRLRVRPLPVLCTHWNATHKADSPNSLTLYAPLDHEVNWTAFDDRAAFGEDFSRRLHVPLRNDAKEKERLHVLANSCNLSAYLAMESIPVSTYPHLTFGDVSIRGTMVVVPSGITRVPQPLRAVTAEFSWQMWAATAAGLLAVILAMAGAWVCRGRAPLPAMAAAALEATAPLLAQPPPARPAHRPLTAVWLLMSVVIAAAYQGLLLRELTAPALEINSLEDLERSGLDVHVSSVLQPFEDSLLTPALRDRARYFKSGQVSSLLPHVSEGRNAAIVLTSNTINMATLVQQARRRPKRMRMFELPEWSMQASGIFTKGSPLQERFMSIDLHYKGAGLKQRFWKMLVDAFHWSNRDPSSGVVRALNLRQLLPAFILLGAGHCLAALALAVEVLVHRYVRRGTAAAAVHHWLN</sequence>
<evidence type="ECO:0000256" key="4">
    <source>
        <dbReference type="ARBA" id="ARBA00022989"/>
    </source>
</evidence>
<keyword evidence="4 8" id="KW-1133">Transmembrane helix</keyword>
<dbReference type="GO" id="GO:0005886">
    <property type="term" value="C:plasma membrane"/>
    <property type="evidence" value="ECO:0007669"/>
    <property type="project" value="UniProtKB-SubCell"/>
</dbReference>
<dbReference type="PANTHER" id="PTHR42643">
    <property type="entry name" value="IONOTROPIC RECEPTOR 20A-RELATED"/>
    <property type="match status" value="1"/>
</dbReference>
<dbReference type="EMBL" id="JAHWGI010000979">
    <property type="protein sequence ID" value="KAK3919424.1"/>
    <property type="molecule type" value="Genomic_DNA"/>
</dbReference>